<protein>
    <submittedName>
        <fullName evidence="1">Uncharacterized protein</fullName>
    </submittedName>
</protein>
<evidence type="ECO:0000313" key="1">
    <source>
        <dbReference type="EMBL" id="VDG82108.1"/>
    </source>
</evidence>
<gene>
    <name evidence="1" type="ORF">NCTC11458_01406</name>
</gene>
<evidence type="ECO:0000313" key="2">
    <source>
        <dbReference type="Proteomes" id="UP000276733"/>
    </source>
</evidence>
<sequence>MSYANVMLYSAVIPSYDFDKDKDSKKAPQKSETRTNYGDFLKGLKQFTQ</sequence>
<dbReference type="Proteomes" id="UP000276733">
    <property type="component" value="Unassembled WGS sequence"/>
</dbReference>
<dbReference type="AlphaFoldDB" id="A0A7Z8YEU3"/>
<reference evidence="1 2" key="1">
    <citation type="submission" date="2018-11" db="EMBL/GenBank/DDBJ databases">
        <authorList>
            <consortium name="Pathogen Informatics"/>
        </authorList>
    </citation>
    <scope>NUCLEOTIDE SEQUENCE [LARGE SCALE GENOMIC DNA]</scope>
    <source>
        <strain evidence="1 2">NCTC11458</strain>
    </source>
</reference>
<name>A0A7Z8YEU3_CAPOC</name>
<proteinExistence type="predicted"/>
<comment type="caution">
    <text evidence="1">The sequence shown here is derived from an EMBL/GenBank/DDBJ whole genome shotgun (WGS) entry which is preliminary data.</text>
</comment>
<accession>A0A7Z8YEU3</accession>
<organism evidence="1 2">
    <name type="scientific">Capnocytophaga ochracea</name>
    <dbReference type="NCBI Taxonomy" id="1018"/>
    <lineage>
        <taxon>Bacteria</taxon>
        <taxon>Pseudomonadati</taxon>
        <taxon>Bacteroidota</taxon>
        <taxon>Flavobacteriia</taxon>
        <taxon>Flavobacteriales</taxon>
        <taxon>Flavobacteriaceae</taxon>
        <taxon>Capnocytophaga</taxon>
    </lineage>
</organism>
<dbReference type="EMBL" id="UYIQ01000001">
    <property type="protein sequence ID" value="VDG82108.1"/>
    <property type="molecule type" value="Genomic_DNA"/>
</dbReference>
<dbReference type="RefSeq" id="WP_181831611.1">
    <property type="nucleotide sequence ID" value="NZ_UYIQ01000001.1"/>
</dbReference>